<reference evidence="3 4" key="1">
    <citation type="journal article" date="2022" name="Allergy">
        <title>Genome assembly and annotation of Periplaneta americana reveal a comprehensive cockroach allergen profile.</title>
        <authorList>
            <person name="Wang L."/>
            <person name="Xiong Q."/>
            <person name="Saelim N."/>
            <person name="Wang L."/>
            <person name="Nong W."/>
            <person name="Wan A.T."/>
            <person name="Shi M."/>
            <person name="Liu X."/>
            <person name="Cao Q."/>
            <person name="Hui J.H.L."/>
            <person name="Sookrung N."/>
            <person name="Leung T.F."/>
            <person name="Tungtrongchitr A."/>
            <person name="Tsui S.K.W."/>
        </authorList>
    </citation>
    <scope>NUCLEOTIDE SEQUENCE [LARGE SCALE GENOMIC DNA]</scope>
    <source>
        <strain evidence="3">PWHHKU_190912</strain>
    </source>
</reference>
<name>A0ABQ8SIG8_PERAM</name>
<evidence type="ECO:0000313" key="3">
    <source>
        <dbReference type="EMBL" id="KAJ4433517.1"/>
    </source>
</evidence>
<organism evidence="3 4">
    <name type="scientific">Periplaneta americana</name>
    <name type="common">American cockroach</name>
    <name type="synonym">Blatta americana</name>
    <dbReference type="NCBI Taxonomy" id="6978"/>
    <lineage>
        <taxon>Eukaryota</taxon>
        <taxon>Metazoa</taxon>
        <taxon>Ecdysozoa</taxon>
        <taxon>Arthropoda</taxon>
        <taxon>Hexapoda</taxon>
        <taxon>Insecta</taxon>
        <taxon>Pterygota</taxon>
        <taxon>Neoptera</taxon>
        <taxon>Polyneoptera</taxon>
        <taxon>Dictyoptera</taxon>
        <taxon>Blattodea</taxon>
        <taxon>Blattoidea</taxon>
        <taxon>Blattidae</taxon>
        <taxon>Blattinae</taxon>
        <taxon>Periplaneta</taxon>
    </lineage>
</organism>
<evidence type="ECO:0000313" key="4">
    <source>
        <dbReference type="Proteomes" id="UP001148838"/>
    </source>
</evidence>
<sequence length="729" mass="83816">MMLKLIRKRKRNWLGHWLRRNCLLKDALEGMVNGRRVRGRRRYQMIDNTKIYGSYVETMRKAENKKDWIMQVCSERLAFGQNTYVCHEGAWGPKSTIPFYDDDDDDDDDDAEHNILFDITPPIVNTPTIKVSKKKMETSRDLTRNLKMADIKPKLGTKGSGCQHSLKWVTGKQCITICTIVQKEKRGNIPASGHGCTLVQCLIHRKDTEQLIKWLDEVLDADDPEICASIHAADEIEVVLNPPADGGDSDRDDGGSDDEKLLLWIWAREDINFESKVNEPRVEKRSENLRTVASHRALPSNSTTSSHLNVYPSSNSENVNKSIPKKVNKSVPKKAKYTTEWIERNLHKTNLISLPPSPNDHIFDLNFDKSPDELFKMVFDLEIMGMICRQTVLYAAQKGCIIHLSIEELYTYFAILLVSGYVKVPHRRLFWETRDDSHNLLISNAMTRNRFDIIHRFLHFSDNSEIDQTDRVFKVRPLIDYVNNKFQESAQPLGSKYSLDEAVLWPSLNEAILSRQTSTVRLQVLVFSHTFVFIDNYFNSLELLNTMLQHNVNVTGTIRADRTGNAPLKDLGKQSRGATHTLQSKDKKVMLIKWQDNNQVTMGTNVQDENVTLAYGTCQRWNQVKRNVLLLLNRQSSNTTTRYPLLEFIRRITLVTLSTPKLSSPRTSVLPKKPSLIPTELRYDGKSHLVQFQDTQRHCGLCKKSAKYNCIKCKVALHPKDCFLKFHTK</sequence>
<evidence type="ECO:0000259" key="2">
    <source>
        <dbReference type="Pfam" id="PF13843"/>
    </source>
</evidence>
<protein>
    <recommendedName>
        <fullName evidence="2">PiggyBac transposable element-derived protein domain-containing protein</fullName>
    </recommendedName>
</protein>
<dbReference type="InterPro" id="IPR052638">
    <property type="entry name" value="PiggyBac_TE-derived"/>
</dbReference>
<dbReference type="Proteomes" id="UP001148838">
    <property type="component" value="Unassembled WGS sequence"/>
</dbReference>
<dbReference type="PANTHER" id="PTHR47055">
    <property type="entry name" value="DDE_TNP_1_7 DOMAIN-CONTAINING PROTEIN"/>
    <property type="match status" value="1"/>
</dbReference>
<accession>A0ABQ8SIG8</accession>
<keyword evidence="4" id="KW-1185">Reference proteome</keyword>
<evidence type="ECO:0000256" key="1">
    <source>
        <dbReference type="SAM" id="MobiDB-lite"/>
    </source>
</evidence>
<proteinExistence type="predicted"/>
<dbReference type="PANTHER" id="PTHR47055:SF3">
    <property type="entry name" value="PHORBOL-ESTER_DAG-TYPE DOMAIN-CONTAINING PROTEIN"/>
    <property type="match status" value="1"/>
</dbReference>
<gene>
    <name evidence="3" type="ORF">ANN_15826</name>
</gene>
<dbReference type="InterPro" id="IPR029526">
    <property type="entry name" value="PGBD"/>
</dbReference>
<feature type="domain" description="PiggyBac transposable element-derived protein" evidence="2">
    <location>
        <begin position="529"/>
        <end position="628"/>
    </location>
</feature>
<feature type="region of interest" description="Disordered" evidence="1">
    <location>
        <begin position="296"/>
        <end position="321"/>
    </location>
</feature>
<comment type="caution">
    <text evidence="3">The sequence shown here is derived from an EMBL/GenBank/DDBJ whole genome shotgun (WGS) entry which is preliminary data.</text>
</comment>
<dbReference type="EMBL" id="JAJSOF020000027">
    <property type="protein sequence ID" value="KAJ4433517.1"/>
    <property type="molecule type" value="Genomic_DNA"/>
</dbReference>
<feature type="compositionally biased region" description="Polar residues" evidence="1">
    <location>
        <begin position="299"/>
        <end position="317"/>
    </location>
</feature>
<dbReference type="Pfam" id="PF13843">
    <property type="entry name" value="DDE_Tnp_1_7"/>
    <property type="match status" value="2"/>
</dbReference>
<feature type="domain" description="PiggyBac transposable element-derived protein" evidence="2">
    <location>
        <begin position="370"/>
        <end position="503"/>
    </location>
</feature>